<feature type="domain" description="Multidrug resistance protein MdtA-like C-terminal permuted SH3" evidence="6">
    <location>
        <begin position="281"/>
        <end position="341"/>
    </location>
</feature>
<feature type="domain" description="CusB-like beta-barrel" evidence="5">
    <location>
        <begin position="199"/>
        <end position="274"/>
    </location>
</feature>
<protein>
    <submittedName>
        <fullName evidence="7">Efflux RND transporter periplasmic adaptor subunit</fullName>
    </submittedName>
</protein>
<dbReference type="Gene3D" id="2.40.50.100">
    <property type="match status" value="1"/>
</dbReference>
<evidence type="ECO:0000313" key="7">
    <source>
        <dbReference type="EMBL" id="WOX06910.1"/>
    </source>
</evidence>
<dbReference type="PANTHER" id="PTHR30469:SF20">
    <property type="entry name" value="EFFLUX RND TRANSPORTER PERIPLASMIC ADAPTOR SUBUNIT"/>
    <property type="match status" value="1"/>
</dbReference>
<dbReference type="Pfam" id="PF25954">
    <property type="entry name" value="Beta-barrel_RND_2"/>
    <property type="match status" value="1"/>
</dbReference>
<dbReference type="GO" id="GO:0015562">
    <property type="term" value="F:efflux transmembrane transporter activity"/>
    <property type="evidence" value="ECO:0007669"/>
    <property type="project" value="TreeGrafter"/>
</dbReference>
<name>A0AAU0N2A6_9GAMM</name>
<reference evidence="7 8" key="1">
    <citation type="submission" date="2023-10" db="EMBL/GenBank/DDBJ databases">
        <title>Description of Microbulbifer bruguierae sp. nov., isolated from the sediments of mangrove plant Bruguiera sexangula and comparative genomic analyses of the genus Microbulbifer.</title>
        <authorList>
            <person name="Long M."/>
        </authorList>
    </citation>
    <scope>NUCLEOTIDE SEQUENCE [LARGE SCALE GENOMIC DNA]</scope>
    <source>
        <strain evidence="7 8">SPO729</strain>
    </source>
</reference>
<dbReference type="KEGG" id="mpaf:R5R33_07185"/>
<evidence type="ECO:0000259" key="5">
    <source>
        <dbReference type="Pfam" id="PF25954"/>
    </source>
</evidence>
<dbReference type="Gene3D" id="2.40.420.20">
    <property type="match status" value="1"/>
</dbReference>
<dbReference type="Pfam" id="PF25893">
    <property type="entry name" value="HH_CzcB"/>
    <property type="match status" value="1"/>
</dbReference>
<dbReference type="InterPro" id="IPR058627">
    <property type="entry name" value="MdtA-like_C"/>
</dbReference>
<dbReference type="Proteomes" id="UP001302477">
    <property type="component" value="Chromosome"/>
</dbReference>
<dbReference type="GO" id="GO:1990281">
    <property type="term" value="C:efflux pump complex"/>
    <property type="evidence" value="ECO:0007669"/>
    <property type="project" value="TreeGrafter"/>
</dbReference>
<dbReference type="Gene3D" id="2.40.30.170">
    <property type="match status" value="1"/>
</dbReference>
<comment type="similarity">
    <text evidence="1">Belongs to the membrane fusion protein (MFP) (TC 8.A.1) family.</text>
</comment>
<evidence type="ECO:0000259" key="4">
    <source>
        <dbReference type="Pfam" id="PF25893"/>
    </source>
</evidence>
<proteinExistence type="inferred from homology"/>
<dbReference type="InterPro" id="IPR006143">
    <property type="entry name" value="RND_pump_MFP"/>
</dbReference>
<keyword evidence="3" id="KW-0732">Signal</keyword>
<dbReference type="Pfam" id="PF25967">
    <property type="entry name" value="RND-MFP_C"/>
    <property type="match status" value="1"/>
</dbReference>
<feature type="coiled-coil region" evidence="2">
    <location>
        <begin position="99"/>
        <end position="157"/>
    </location>
</feature>
<dbReference type="Gene3D" id="1.10.287.470">
    <property type="entry name" value="Helix hairpin bin"/>
    <property type="match status" value="1"/>
</dbReference>
<accession>A0AAU0N2A6</accession>
<feature type="signal peptide" evidence="3">
    <location>
        <begin position="1"/>
        <end position="23"/>
    </location>
</feature>
<evidence type="ECO:0000256" key="3">
    <source>
        <dbReference type="SAM" id="SignalP"/>
    </source>
</evidence>
<dbReference type="PANTHER" id="PTHR30469">
    <property type="entry name" value="MULTIDRUG RESISTANCE PROTEIN MDTA"/>
    <property type="match status" value="1"/>
</dbReference>
<dbReference type="NCBIfam" id="TIGR01730">
    <property type="entry name" value="RND_mfp"/>
    <property type="match status" value="1"/>
</dbReference>
<evidence type="ECO:0000256" key="2">
    <source>
        <dbReference type="SAM" id="Coils"/>
    </source>
</evidence>
<dbReference type="InterPro" id="IPR058648">
    <property type="entry name" value="HH_CzcB-like"/>
</dbReference>
<evidence type="ECO:0000313" key="8">
    <source>
        <dbReference type="Proteomes" id="UP001302477"/>
    </source>
</evidence>
<keyword evidence="8" id="KW-1185">Reference proteome</keyword>
<dbReference type="RefSeq" id="WP_318955345.1">
    <property type="nucleotide sequence ID" value="NZ_CP137555.1"/>
</dbReference>
<feature type="chain" id="PRO_5043344819" evidence="3">
    <location>
        <begin position="24"/>
        <end position="358"/>
    </location>
</feature>
<dbReference type="SUPFAM" id="SSF111369">
    <property type="entry name" value="HlyD-like secretion proteins"/>
    <property type="match status" value="1"/>
</dbReference>
<dbReference type="InterPro" id="IPR058792">
    <property type="entry name" value="Beta-barrel_RND_2"/>
</dbReference>
<organism evidence="7 8">
    <name type="scientific">Microbulbifer pacificus</name>
    <dbReference type="NCBI Taxonomy" id="407164"/>
    <lineage>
        <taxon>Bacteria</taxon>
        <taxon>Pseudomonadati</taxon>
        <taxon>Pseudomonadota</taxon>
        <taxon>Gammaproteobacteria</taxon>
        <taxon>Cellvibrionales</taxon>
        <taxon>Microbulbiferaceae</taxon>
        <taxon>Microbulbifer</taxon>
    </lineage>
</organism>
<dbReference type="AlphaFoldDB" id="A0AAU0N2A6"/>
<feature type="domain" description="CzcB-like alpha-helical hairpin" evidence="4">
    <location>
        <begin position="102"/>
        <end position="159"/>
    </location>
</feature>
<evidence type="ECO:0000259" key="6">
    <source>
        <dbReference type="Pfam" id="PF25967"/>
    </source>
</evidence>
<dbReference type="PROSITE" id="PS51257">
    <property type="entry name" value="PROKAR_LIPOPROTEIN"/>
    <property type="match status" value="1"/>
</dbReference>
<sequence>MKLTGSFRFPSLLLLIAAAAGFAGCTDSKSDASEAERQWPVKVATVASNGNSGLRHFAGQVKAVQALDMSFQVGGQLDTLPLKEGEVVQKGKIIAALDDRDYRRQVKEAQVRLELLQKTLERQRSLAERKIISVQALDETESNYNLAKVALENAEQRLAYATLRAPFDAIVTKRLVENHTNVQTGQGIVRLQDISEVRIQVSVSEKLLATVDRSQVDAITATFEFLPGKEFPLEYRELQAEANEVTQTYVVELGMPRPEQVQILPGMTARVNLKFNTAKSAMRIPLSAVQTAADGTAFVWVINDEQRVNRTPVELGRTDGEQVQVTSGLEPAMNLVAAGGQHLYEGAQVRNYAKQTGI</sequence>
<gene>
    <name evidence="7" type="ORF">R5R33_07185</name>
</gene>
<evidence type="ECO:0000256" key="1">
    <source>
        <dbReference type="ARBA" id="ARBA00009477"/>
    </source>
</evidence>
<dbReference type="EMBL" id="CP137555">
    <property type="protein sequence ID" value="WOX06910.1"/>
    <property type="molecule type" value="Genomic_DNA"/>
</dbReference>
<keyword evidence="2" id="KW-0175">Coiled coil</keyword>